<name>A0A939DI72_9GAMM</name>
<dbReference type="RefSeq" id="WP_206561753.1">
    <property type="nucleotide sequence ID" value="NZ_JAFKCZ010000013.1"/>
</dbReference>
<feature type="binding site" evidence="16">
    <location>
        <begin position="103"/>
        <end position="106"/>
    </location>
    <ligand>
        <name>substrate</name>
    </ligand>
</feature>
<feature type="binding site" evidence="16">
    <location>
        <position position="129"/>
    </location>
    <ligand>
        <name>ATP</name>
        <dbReference type="ChEBI" id="CHEBI:30616"/>
    </ligand>
</feature>
<feature type="active site" description="Proton acceptor" evidence="16">
    <location>
        <position position="105"/>
    </location>
</feature>
<comment type="subunit">
    <text evidence="5 16">Homodimer.</text>
</comment>
<dbReference type="GO" id="GO:0046872">
    <property type="term" value="F:metal ion binding"/>
    <property type="evidence" value="ECO:0007669"/>
    <property type="project" value="UniProtKB-KW"/>
</dbReference>
<feature type="binding site" evidence="16">
    <location>
        <position position="96"/>
    </location>
    <ligand>
        <name>substrate</name>
    </ligand>
</feature>
<evidence type="ECO:0000256" key="3">
    <source>
        <dbReference type="ARBA" id="ARBA00004496"/>
    </source>
</evidence>
<dbReference type="GO" id="GO:0015937">
    <property type="term" value="P:coenzyme A biosynthetic process"/>
    <property type="evidence" value="ECO:0007669"/>
    <property type="project" value="UniProtKB-UniRule"/>
</dbReference>
<dbReference type="SUPFAM" id="SSF53067">
    <property type="entry name" value="Actin-like ATPase domain"/>
    <property type="match status" value="2"/>
</dbReference>
<keyword evidence="11 16" id="KW-0067">ATP-binding</keyword>
<dbReference type="EMBL" id="JAFKCZ010000013">
    <property type="protein sequence ID" value="MBN7798311.1"/>
    <property type="molecule type" value="Genomic_DNA"/>
</dbReference>
<dbReference type="AlphaFoldDB" id="A0A939DI72"/>
<evidence type="ECO:0000256" key="14">
    <source>
        <dbReference type="ARBA" id="ARBA00038036"/>
    </source>
</evidence>
<evidence type="ECO:0000256" key="15">
    <source>
        <dbReference type="ARBA" id="ARBA00040883"/>
    </source>
</evidence>
<evidence type="ECO:0000313" key="18">
    <source>
        <dbReference type="Proteomes" id="UP000664303"/>
    </source>
</evidence>
<dbReference type="Gene3D" id="3.30.420.40">
    <property type="match status" value="2"/>
</dbReference>
<gene>
    <name evidence="16" type="primary">coaX</name>
    <name evidence="17" type="ORF">JYP50_17000</name>
</gene>
<evidence type="ECO:0000256" key="10">
    <source>
        <dbReference type="ARBA" id="ARBA00022777"/>
    </source>
</evidence>
<evidence type="ECO:0000313" key="17">
    <source>
        <dbReference type="EMBL" id="MBN7798311.1"/>
    </source>
</evidence>
<evidence type="ECO:0000256" key="11">
    <source>
        <dbReference type="ARBA" id="ARBA00022840"/>
    </source>
</evidence>
<evidence type="ECO:0000256" key="13">
    <source>
        <dbReference type="ARBA" id="ARBA00022993"/>
    </source>
</evidence>
<evidence type="ECO:0000256" key="8">
    <source>
        <dbReference type="ARBA" id="ARBA00022679"/>
    </source>
</evidence>
<dbReference type="Pfam" id="PF03309">
    <property type="entry name" value="Pan_kinase"/>
    <property type="match status" value="1"/>
</dbReference>
<comment type="function">
    <text evidence="16">Catalyzes the phosphorylation of pantothenate (Pan), the first step in CoA biosynthesis.</text>
</comment>
<dbReference type="PANTHER" id="PTHR34265">
    <property type="entry name" value="TYPE III PANTOTHENATE KINASE"/>
    <property type="match status" value="1"/>
</dbReference>
<dbReference type="EC" id="2.7.1.33" evidence="6 16"/>
<keyword evidence="18" id="KW-1185">Reference proteome</keyword>
<keyword evidence="7 16" id="KW-0963">Cytoplasm</keyword>
<dbReference type="Proteomes" id="UP000664303">
    <property type="component" value="Unassembled WGS sequence"/>
</dbReference>
<comment type="caution">
    <text evidence="17">The sequence shown here is derived from an EMBL/GenBank/DDBJ whole genome shotgun (WGS) entry which is preliminary data.</text>
</comment>
<evidence type="ECO:0000256" key="12">
    <source>
        <dbReference type="ARBA" id="ARBA00022958"/>
    </source>
</evidence>
<keyword evidence="13 16" id="KW-0173">Coenzyme A biosynthesis</keyword>
<keyword evidence="16" id="KW-0479">Metal-binding</keyword>
<dbReference type="HAMAP" id="MF_01274">
    <property type="entry name" value="Pantothen_kinase_3"/>
    <property type="match status" value="1"/>
</dbReference>
<keyword evidence="8 16" id="KW-0808">Transferase</keyword>
<evidence type="ECO:0000256" key="9">
    <source>
        <dbReference type="ARBA" id="ARBA00022741"/>
    </source>
</evidence>
<dbReference type="GO" id="GO:0005737">
    <property type="term" value="C:cytoplasm"/>
    <property type="evidence" value="ECO:0007669"/>
    <property type="project" value="UniProtKB-SubCell"/>
</dbReference>
<accession>A0A939DI72</accession>
<comment type="cofactor">
    <cofactor evidence="2">
        <name>K(+)</name>
        <dbReference type="ChEBI" id="CHEBI:29103"/>
    </cofactor>
</comment>
<dbReference type="InterPro" id="IPR043129">
    <property type="entry name" value="ATPase_NBD"/>
</dbReference>
<reference evidence="17" key="1">
    <citation type="submission" date="2021-02" db="EMBL/GenBank/DDBJ databases">
        <title>PHA producing bacteria isolated from coastal sediment in Guangdong, Shenzhen.</title>
        <authorList>
            <person name="Zheng W."/>
            <person name="Yu S."/>
            <person name="Huang Y."/>
        </authorList>
    </citation>
    <scope>NUCLEOTIDE SEQUENCE</scope>
    <source>
        <strain evidence="17">TN14-10</strain>
    </source>
</reference>
<feature type="binding site" evidence="16">
    <location>
        <begin position="11"/>
        <end position="18"/>
    </location>
    <ligand>
        <name>ATP</name>
        <dbReference type="ChEBI" id="CHEBI:30616"/>
    </ligand>
</feature>
<evidence type="ECO:0000256" key="16">
    <source>
        <dbReference type="HAMAP-Rule" id="MF_01274"/>
    </source>
</evidence>
<keyword evidence="10 16" id="KW-0418">Kinase</keyword>
<protein>
    <recommendedName>
        <fullName evidence="15 16">Type III pantothenate kinase</fullName>
        <ecNumber evidence="6 16">2.7.1.33</ecNumber>
    </recommendedName>
    <alternativeName>
        <fullName evidence="16">PanK-III</fullName>
    </alternativeName>
    <alternativeName>
        <fullName evidence="16">Pantothenic acid kinase</fullName>
    </alternativeName>
</protein>
<dbReference type="InterPro" id="IPR004619">
    <property type="entry name" value="Type_III_PanK"/>
</dbReference>
<evidence type="ECO:0000256" key="7">
    <source>
        <dbReference type="ARBA" id="ARBA00022490"/>
    </source>
</evidence>
<comment type="pathway">
    <text evidence="4 16">Cofactor biosynthesis; coenzyme A biosynthesis; CoA from (R)-pantothenate: step 1/5.</text>
</comment>
<proteinExistence type="inferred from homology"/>
<keyword evidence="12 16" id="KW-0630">Potassium</keyword>
<evidence type="ECO:0000256" key="1">
    <source>
        <dbReference type="ARBA" id="ARBA00001206"/>
    </source>
</evidence>
<dbReference type="GO" id="GO:0005524">
    <property type="term" value="F:ATP binding"/>
    <property type="evidence" value="ECO:0007669"/>
    <property type="project" value="UniProtKB-UniRule"/>
</dbReference>
<comment type="subcellular location">
    <subcellularLocation>
        <location evidence="3 16">Cytoplasm</location>
    </subcellularLocation>
</comment>
<organism evidence="17 18">
    <name type="scientific">Parahaliea mediterranea</name>
    <dbReference type="NCBI Taxonomy" id="651086"/>
    <lineage>
        <taxon>Bacteria</taxon>
        <taxon>Pseudomonadati</taxon>
        <taxon>Pseudomonadota</taxon>
        <taxon>Gammaproteobacteria</taxon>
        <taxon>Cellvibrionales</taxon>
        <taxon>Halieaceae</taxon>
        <taxon>Parahaliea</taxon>
    </lineage>
</organism>
<evidence type="ECO:0000256" key="4">
    <source>
        <dbReference type="ARBA" id="ARBA00005225"/>
    </source>
</evidence>
<sequence length="250" mass="26395">MSLPRRCLQLDVGNSSAKWRLLVDGEISARGVYRPGDSASRQALLACTPELEAMWVSSVAGEAAEADLAAMLEGRWGCAAWFARSEVETLGLRNSYDEPRRMGVDRWLAMLAARNRHPDTRLCVVDAGSALTIDLVGADSCHQGGYIIPGPGLMERALLLDTDRVRFAEAAEYSLAPGTCTAQAVRHGIGLAQAGAVTLALREAALSGPPLPVFTGGGGEWLAATLGGIGEFVPDLVLDGLQLVGQARAR</sequence>
<evidence type="ECO:0000256" key="5">
    <source>
        <dbReference type="ARBA" id="ARBA00011738"/>
    </source>
</evidence>
<keyword evidence="9 16" id="KW-0547">Nucleotide-binding</keyword>
<comment type="similarity">
    <text evidence="14 16">Belongs to the type III pantothenate kinase family.</text>
</comment>
<evidence type="ECO:0000256" key="2">
    <source>
        <dbReference type="ARBA" id="ARBA00001958"/>
    </source>
</evidence>
<feature type="binding site" evidence="16">
    <location>
        <position position="181"/>
    </location>
    <ligand>
        <name>substrate</name>
    </ligand>
</feature>
<comment type="cofactor">
    <cofactor evidence="16">
        <name>NH4(+)</name>
        <dbReference type="ChEBI" id="CHEBI:28938"/>
    </cofactor>
    <cofactor evidence="16">
        <name>K(+)</name>
        <dbReference type="ChEBI" id="CHEBI:29103"/>
    </cofactor>
    <text evidence="16">A monovalent cation. Ammonium or potassium.</text>
</comment>
<dbReference type="NCBIfam" id="TIGR00671">
    <property type="entry name" value="baf"/>
    <property type="match status" value="1"/>
</dbReference>
<evidence type="ECO:0000256" key="6">
    <source>
        <dbReference type="ARBA" id="ARBA00012102"/>
    </source>
</evidence>
<comment type="catalytic activity">
    <reaction evidence="1 16">
        <text>(R)-pantothenate + ATP = (R)-4'-phosphopantothenate + ADP + H(+)</text>
        <dbReference type="Rhea" id="RHEA:16373"/>
        <dbReference type="ChEBI" id="CHEBI:10986"/>
        <dbReference type="ChEBI" id="CHEBI:15378"/>
        <dbReference type="ChEBI" id="CHEBI:29032"/>
        <dbReference type="ChEBI" id="CHEBI:30616"/>
        <dbReference type="ChEBI" id="CHEBI:456216"/>
        <dbReference type="EC" id="2.7.1.33"/>
    </reaction>
</comment>
<dbReference type="GO" id="GO:0004594">
    <property type="term" value="F:pantothenate kinase activity"/>
    <property type="evidence" value="ECO:0007669"/>
    <property type="project" value="UniProtKB-UniRule"/>
</dbReference>
<feature type="binding site" evidence="16">
    <location>
        <position position="126"/>
    </location>
    <ligand>
        <name>K(+)</name>
        <dbReference type="ChEBI" id="CHEBI:29103"/>
    </ligand>
</feature>
<dbReference type="CDD" id="cd24015">
    <property type="entry name" value="ASKHA_NBD_PanK-III"/>
    <property type="match status" value="1"/>
</dbReference>
<dbReference type="PANTHER" id="PTHR34265:SF1">
    <property type="entry name" value="TYPE III PANTOTHENATE KINASE"/>
    <property type="match status" value="1"/>
</dbReference>